<dbReference type="PANTHER" id="PTHR44757:SF2">
    <property type="entry name" value="BIOFILM ARCHITECTURE MAINTENANCE PROTEIN MBAA"/>
    <property type="match status" value="1"/>
</dbReference>
<dbReference type="Pfam" id="PF13426">
    <property type="entry name" value="PAS_9"/>
    <property type="match status" value="2"/>
</dbReference>
<dbReference type="CDD" id="cd01949">
    <property type="entry name" value="GGDEF"/>
    <property type="match status" value="1"/>
</dbReference>
<dbReference type="InterPro" id="IPR001633">
    <property type="entry name" value="EAL_dom"/>
</dbReference>
<dbReference type="Gene3D" id="3.20.20.450">
    <property type="entry name" value="EAL domain"/>
    <property type="match status" value="1"/>
</dbReference>
<gene>
    <name evidence="4" type="ORF">JMA_14990</name>
</gene>
<dbReference type="InterPro" id="IPR000014">
    <property type="entry name" value="PAS"/>
</dbReference>
<dbReference type="PROSITE" id="PS50887">
    <property type="entry name" value="GGDEF"/>
    <property type="match status" value="1"/>
</dbReference>
<name>A0A0B5AL66_9BACL</name>
<feature type="domain" description="EAL" evidence="2">
    <location>
        <begin position="441"/>
        <end position="694"/>
    </location>
</feature>
<evidence type="ECO:0008006" key="6">
    <source>
        <dbReference type="Google" id="ProtNLM"/>
    </source>
</evidence>
<dbReference type="SMART" id="SM00091">
    <property type="entry name" value="PAS"/>
    <property type="match status" value="2"/>
</dbReference>
<dbReference type="InterPro" id="IPR035965">
    <property type="entry name" value="PAS-like_dom_sf"/>
</dbReference>
<accession>A0A0B5AL66</accession>
<dbReference type="NCBIfam" id="TIGR00254">
    <property type="entry name" value="GGDEF"/>
    <property type="match status" value="1"/>
</dbReference>
<dbReference type="InterPro" id="IPR052155">
    <property type="entry name" value="Biofilm_reg_signaling"/>
</dbReference>
<dbReference type="SMART" id="SM00267">
    <property type="entry name" value="GGDEF"/>
    <property type="match status" value="1"/>
</dbReference>
<dbReference type="InterPro" id="IPR000160">
    <property type="entry name" value="GGDEF_dom"/>
</dbReference>
<evidence type="ECO:0000313" key="4">
    <source>
        <dbReference type="EMBL" id="AJD90816.1"/>
    </source>
</evidence>
<dbReference type="KEGG" id="jeo:JMA_14990"/>
<dbReference type="PROSITE" id="PS50113">
    <property type="entry name" value="PAC"/>
    <property type="match status" value="1"/>
</dbReference>
<dbReference type="BioCyc" id="JESP1508404:G14D9-10754-MONOMER"/>
<dbReference type="InterPro" id="IPR029787">
    <property type="entry name" value="Nucleotide_cyclase"/>
</dbReference>
<dbReference type="Pfam" id="PF00563">
    <property type="entry name" value="EAL"/>
    <property type="match status" value="1"/>
</dbReference>
<proteinExistence type="predicted"/>
<dbReference type="HOGENOM" id="CLU_000445_70_20_9"/>
<dbReference type="InterPro" id="IPR000700">
    <property type="entry name" value="PAS-assoc_C"/>
</dbReference>
<dbReference type="OrthoDB" id="2624050at2"/>
<dbReference type="FunFam" id="3.20.20.450:FF:000001">
    <property type="entry name" value="Cyclic di-GMP phosphodiesterase yahA"/>
    <property type="match status" value="1"/>
</dbReference>
<dbReference type="SUPFAM" id="SSF55073">
    <property type="entry name" value="Nucleotide cyclase"/>
    <property type="match status" value="1"/>
</dbReference>
<dbReference type="EMBL" id="CP009416">
    <property type="protein sequence ID" value="AJD90816.1"/>
    <property type="molecule type" value="Genomic_DNA"/>
</dbReference>
<dbReference type="InterPro" id="IPR035919">
    <property type="entry name" value="EAL_sf"/>
</dbReference>
<dbReference type="AlphaFoldDB" id="A0A0B5AL66"/>
<feature type="domain" description="GGDEF" evidence="3">
    <location>
        <begin position="300"/>
        <end position="432"/>
    </location>
</feature>
<evidence type="ECO:0000313" key="5">
    <source>
        <dbReference type="Proteomes" id="UP000031449"/>
    </source>
</evidence>
<keyword evidence="5" id="KW-1185">Reference proteome</keyword>
<evidence type="ECO:0000259" key="1">
    <source>
        <dbReference type="PROSITE" id="PS50113"/>
    </source>
</evidence>
<dbReference type="CDD" id="cd00130">
    <property type="entry name" value="PAS"/>
    <property type="match status" value="2"/>
</dbReference>
<dbReference type="Proteomes" id="UP000031449">
    <property type="component" value="Chromosome"/>
</dbReference>
<evidence type="ECO:0000259" key="3">
    <source>
        <dbReference type="PROSITE" id="PS50887"/>
    </source>
</evidence>
<reference evidence="4 5" key="1">
    <citation type="submission" date="2014-08" db="EMBL/GenBank/DDBJ databases">
        <title>Complete genome of a marine bacteria Jeotgalibacillus malaysiensis.</title>
        <authorList>
            <person name="Yaakop A.S."/>
            <person name="Chan K.-G."/>
            <person name="Goh K.M."/>
        </authorList>
    </citation>
    <scope>NUCLEOTIDE SEQUENCE [LARGE SCALE GENOMIC DNA]</scope>
    <source>
        <strain evidence="4 5">D5</strain>
    </source>
</reference>
<organism evidence="4 5">
    <name type="scientific">Jeotgalibacillus malaysiensis</name>
    <dbReference type="NCBI Taxonomy" id="1508404"/>
    <lineage>
        <taxon>Bacteria</taxon>
        <taxon>Bacillati</taxon>
        <taxon>Bacillota</taxon>
        <taxon>Bacilli</taxon>
        <taxon>Bacillales</taxon>
        <taxon>Caryophanaceae</taxon>
        <taxon>Jeotgalibacillus</taxon>
    </lineage>
</organism>
<dbReference type="Gene3D" id="3.30.450.20">
    <property type="entry name" value="PAS domain"/>
    <property type="match status" value="2"/>
</dbReference>
<dbReference type="Gene3D" id="3.30.70.270">
    <property type="match status" value="1"/>
</dbReference>
<sequence length="694" mass="78560">MDTPHIKSIDDQMNVQTHIFDMLSVIITKHIADAVFIMEEVNDEFIYKYVNQSALDIVNKSADQILGKSLSEVMDGLGQKLSGLYRHAQKIDSDFRYRDLILKDGNSFYYETNLTSLEDHLSKQRYMIAVVRDVTDEENEKNKLRNLHEHYQSIIQHNLDAILTLSDRGVITSVNQAAIKTFSAQSDQLIDQTITALFPAGAAFNAVNCIQKAVTEGPHELHFVPAETADGTAIVVHAKFIPIIVQDQPKGVFLIVRDATDEQETKEKMDFLYFHDRLTGLYNRQAFSSHIDKLSELTSDTHSILCLNLDHFKKLNNTLGFNAGDELLKKVAGRLRSILAGKDALYRLNADEFVYLLHHTTPVESKEFADRVLSLFQEPFTINSQEYFVSASIGISIFPLDGIQSEVLINRAAQALHIVKNNGSPGVGFYHDEMTQAFPNRMIMETHLRRAVELNELTLHYQPQVDLQNGEITSVEALLRWNNRKFGAVPPSEFIPIAEENGLIHSIGAWVIDQACLQLKTWALQGIKQIRIAVNISPKQFTQTDFDQVIMNALKKYQIDPRLLEIEITESAMSNMNTTLIMLKKLKKIGVKISVDDFGTGYSSLNYLRLFPIDILKIDQSFVREIQSECKDAAITKTIIHLAHSLGLEVVAEGVEEIEQVSFLRNEQCQKGQGYFFSKPLPSEEMEKKLLDIV</sequence>
<dbReference type="Pfam" id="PF00990">
    <property type="entry name" value="GGDEF"/>
    <property type="match status" value="1"/>
</dbReference>
<dbReference type="PROSITE" id="PS50883">
    <property type="entry name" value="EAL"/>
    <property type="match status" value="1"/>
</dbReference>
<dbReference type="STRING" id="1508404.JMA_14990"/>
<dbReference type="InterPro" id="IPR043128">
    <property type="entry name" value="Rev_trsase/Diguanyl_cyclase"/>
</dbReference>
<feature type="domain" description="PAC" evidence="1">
    <location>
        <begin position="91"/>
        <end position="146"/>
    </location>
</feature>
<dbReference type="CDD" id="cd01948">
    <property type="entry name" value="EAL"/>
    <property type="match status" value="1"/>
</dbReference>
<evidence type="ECO:0000259" key="2">
    <source>
        <dbReference type="PROSITE" id="PS50883"/>
    </source>
</evidence>
<dbReference type="SMART" id="SM00052">
    <property type="entry name" value="EAL"/>
    <property type="match status" value="1"/>
</dbReference>
<dbReference type="NCBIfam" id="TIGR00229">
    <property type="entry name" value="sensory_box"/>
    <property type="match status" value="2"/>
</dbReference>
<dbReference type="PANTHER" id="PTHR44757">
    <property type="entry name" value="DIGUANYLATE CYCLASE DGCP"/>
    <property type="match status" value="1"/>
</dbReference>
<dbReference type="SUPFAM" id="SSF141868">
    <property type="entry name" value="EAL domain-like"/>
    <property type="match status" value="1"/>
</dbReference>
<dbReference type="SUPFAM" id="SSF55785">
    <property type="entry name" value="PYP-like sensor domain (PAS domain)"/>
    <property type="match status" value="2"/>
</dbReference>
<protein>
    <recommendedName>
        <fullName evidence="6">Diguanylate cyclase</fullName>
    </recommendedName>
</protein>